<comment type="caution">
    <text evidence="2">The sequence shown here is derived from an EMBL/GenBank/DDBJ whole genome shotgun (WGS) entry which is preliminary data.</text>
</comment>
<accession>A0A4C2A3W9</accession>
<sequence length="104" mass="11622">MLKASSIAIRVRPHDSGARSRMSGTPNKQIDKHPVWVAHATCTHICVLTASRLSVRVSMGGGSYLFLNGPHTHLPLTNHMKRKRVSALHPRQQRRLQRSLVSVQ</sequence>
<proteinExistence type="predicted"/>
<dbReference type="AlphaFoldDB" id="A0A4C2A3W9"/>
<dbReference type="Proteomes" id="UP000299102">
    <property type="component" value="Unassembled WGS sequence"/>
</dbReference>
<evidence type="ECO:0000313" key="2">
    <source>
        <dbReference type="EMBL" id="GBP93597.1"/>
    </source>
</evidence>
<organism evidence="2 3">
    <name type="scientific">Eumeta variegata</name>
    <name type="common">Bagworm moth</name>
    <name type="synonym">Eumeta japonica</name>
    <dbReference type="NCBI Taxonomy" id="151549"/>
    <lineage>
        <taxon>Eukaryota</taxon>
        <taxon>Metazoa</taxon>
        <taxon>Ecdysozoa</taxon>
        <taxon>Arthropoda</taxon>
        <taxon>Hexapoda</taxon>
        <taxon>Insecta</taxon>
        <taxon>Pterygota</taxon>
        <taxon>Neoptera</taxon>
        <taxon>Endopterygota</taxon>
        <taxon>Lepidoptera</taxon>
        <taxon>Glossata</taxon>
        <taxon>Ditrysia</taxon>
        <taxon>Tineoidea</taxon>
        <taxon>Psychidae</taxon>
        <taxon>Oiketicinae</taxon>
        <taxon>Eumeta</taxon>
    </lineage>
</organism>
<keyword evidence="3" id="KW-1185">Reference proteome</keyword>
<name>A0A4C2A3W9_EUMVA</name>
<evidence type="ECO:0000256" key="1">
    <source>
        <dbReference type="SAM" id="MobiDB-lite"/>
    </source>
</evidence>
<feature type="region of interest" description="Disordered" evidence="1">
    <location>
        <begin position="1"/>
        <end position="29"/>
    </location>
</feature>
<protein>
    <submittedName>
        <fullName evidence="2">Uncharacterized protein</fullName>
    </submittedName>
</protein>
<dbReference type="EMBL" id="BGZK01002395">
    <property type="protein sequence ID" value="GBP93597.1"/>
    <property type="molecule type" value="Genomic_DNA"/>
</dbReference>
<gene>
    <name evidence="2" type="ORF">EVAR_50495_1</name>
</gene>
<reference evidence="2 3" key="1">
    <citation type="journal article" date="2019" name="Commun. Biol.">
        <title>The bagworm genome reveals a unique fibroin gene that provides high tensile strength.</title>
        <authorList>
            <person name="Kono N."/>
            <person name="Nakamura H."/>
            <person name="Ohtoshi R."/>
            <person name="Tomita M."/>
            <person name="Numata K."/>
            <person name="Arakawa K."/>
        </authorList>
    </citation>
    <scope>NUCLEOTIDE SEQUENCE [LARGE SCALE GENOMIC DNA]</scope>
</reference>
<evidence type="ECO:0000313" key="3">
    <source>
        <dbReference type="Proteomes" id="UP000299102"/>
    </source>
</evidence>